<keyword evidence="2" id="KW-1185">Reference proteome</keyword>
<sequence length="91" mass="10020">MAGVEVEKIVSKTEEKIATEPTANETVHTDHSATVVEVEIKEDEAPEVKKEIEKTEITPVKEEKLVEIPAAVEEKEVKPAAEEKAVEVKTV</sequence>
<dbReference type="AlphaFoldDB" id="A0A565C275"/>
<evidence type="ECO:0000313" key="2">
    <source>
        <dbReference type="Proteomes" id="UP000489600"/>
    </source>
</evidence>
<proteinExistence type="predicted"/>
<protein>
    <submittedName>
        <fullName evidence="1">Uncharacterized protein</fullName>
    </submittedName>
</protein>
<reference evidence="1" key="1">
    <citation type="submission" date="2019-07" db="EMBL/GenBank/DDBJ databases">
        <authorList>
            <person name="Dittberner H."/>
        </authorList>
    </citation>
    <scope>NUCLEOTIDE SEQUENCE [LARGE SCALE GENOMIC DNA]</scope>
</reference>
<organism evidence="1 2">
    <name type="scientific">Arabis nemorensis</name>
    <dbReference type="NCBI Taxonomy" id="586526"/>
    <lineage>
        <taxon>Eukaryota</taxon>
        <taxon>Viridiplantae</taxon>
        <taxon>Streptophyta</taxon>
        <taxon>Embryophyta</taxon>
        <taxon>Tracheophyta</taxon>
        <taxon>Spermatophyta</taxon>
        <taxon>Magnoliopsida</taxon>
        <taxon>eudicotyledons</taxon>
        <taxon>Gunneridae</taxon>
        <taxon>Pentapetalae</taxon>
        <taxon>rosids</taxon>
        <taxon>malvids</taxon>
        <taxon>Brassicales</taxon>
        <taxon>Brassicaceae</taxon>
        <taxon>Arabideae</taxon>
        <taxon>Arabis</taxon>
    </lineage>
</organism>
<name>A0A565C275_9BRAS</name>
<dbReference type="EMBL" id="CABITT030000006">
    <property type="protein sequence ID" value="VVB07754.1"/>
    <property type="molecule type" value="Genomic_DNA"/>
</dbReference>
<evidence type="ECO:0000313" key="1">
    <source>
        <dbReference type="EMBL" id="VVB07754.1"/>
    </source>
</evidence>
<accession>A0A565C275</accession>
<dbReference type="Proteomes" id="UP000489600">
    <property type="component" value="Unassembled WGS sequence"/>
</dbReference>
<dbReference type="OrthoDB" id="1104505at2759"/>
<gene>
    <name evidence="1" type="ORF">ANE_LOCUS18198</name>
</gene>
<comment type="caution">
    <text evidence="1">The sequence shown here is derived from an EMBL/GenBank/DDBJ whole genome shotgun (WGS) entry which is preliminary data.</text>
</comment>